<dbReference type="FunFam" id="3.40.50.450:FF:000001">
    <property type="entry name" value="ATP-dependent 6-phosphofructokinase"/>
    <property type="match status" value="1"/>
</dbReference>
<feature type="binding site" description="in other chain" evidence="14">
    <location>
        <begin position="173"/>
        <end position="175"/>
    </location>
    <ligand>
        <name>substrate</name>
        <note>ligand shared between dimeric partners</note>
    </ligand>
</feature>
<keyword evidence="12 14" id="KW-0324">Glycolysis</keyword>
<dbReference type="GO" id="GO:0006002">
    <property type="term" value="P:fructose 6-phosphate metabolic process"/>
    <property type="evidence" value="ECO:0007669"/>
    <property type="project" value="UniProtKB-UniRule"/>
</dbReference>
<evidence type="ECO:0000256" key="4">
    <source>
        <dbReference type="ARBA" id="ARBA00022490"/>
    </source>
</evidence>
<feature type="binding site" description="in other chain" evidence="14">
    <location>
        <position position="215"/>
    </location>
    <ligand>
        <name>ADP</name>
        <dbReference type="ChEBI" id="CHEBI:456216"/>
        <note>allosteric activator; ligand shared between dimeric partners</note>
    </ligand>
</feature>
<dbReference type="RefSeq" id="WP_142533489.1">
    <property type="nucleotide sequence ID" value="NZ_FXTB01000005.1"/>
</dbReference>
<dbReference type="PANTHER" id="PTHR13697:SF4">
    <property type="entry name" value="ATP-DEPENDENT 6-PHOSPHOFRUCTOKINASE"/>
    <property type="match status" value="1"/>
</dbReference>
<feature type="binding site" description="in other chain" evidence="14">
    <location>
        <position position="158"/>
    </location>
    <ligand>
        <name>ADP</name>
        <dbReference type="ChEBI" id="CHEBI:456216"/>
        <note>allosteric activator; ligand shared between dimeric partners</note>
    </ligand>
</feature>
<dbReference type="InterPro" id="IPR035966">
    <property type="entry name" value="PKF_sf"/>
</dbReference>
<dbReference type="EC" id="2.7.1.11" evidence="14"/>
<dbReference type="GO" id="GO:0005945">
    <property type="term" value="C:6-phosphofructokinase complex"/>
    <property type="evidence" value="ECO:0007669"/>
    <property type="project" value="TreeGrafter"/>
</dbReference>
<dbReference type="GO" id="GO:0030388">
    <property type="term" value="P:fructose 1,6-bisphosphate metabolic process"/>
    <property type="evidence" value="ECO:0007669"/>
    <property type="project" value="TreeGrafter"/>
</dbReference>
<evidence type="ECO:0000256" key="14">
    <source>
        <dbReference type="HAMAP-Rule" id="MF_00339"/>
    </source>
</evidence>
<feature type="binding site" evidence="14">
    <location>
        <begin position="24"/>
        <end position="28"/>
    </location>
    <ligand>
        <name>ADP</name>
        <dbReference type="ChEBI" id="CHEBI:456216"/>
        <note>allosteric activator; ligand shared between dimeric partners</note>
    </ligand>
</feature>
<dbReference type="NCBIfam" id="NF002872">
    <property type="entry name" value="PRK03202.1"/>
    <property type="match status" value="1"/>
</dbReference>
<feature type="binding site" evidence="14">
    <location>
        <position position="14"/>
    </location>
    <ligand>
        <name>ATP</name>
        <dbReference type="ChEBI" id="CHEBI:30616"/>
    </ligand>
</feature>
<evidence type="ECO:0000256" key="1">
    <source>
        <dbReference type="ARBA" id="ARBA00001946"/>
    </source>
</evidence>
<dbReference type="GO" id="GO:0070095">
    <property type="term" value="F:fructose-6-phosphate binding"/>
    <property type="evidence" value="ECO:0007669"/>
    <property type="project" value="TreeGrafter"/>
</dbReference>
<comment type="cofactor">
    <cofactor evidence="1 14">
        <name>Mg(2+)</name>
        <dbReference type="ChEBI" id="CHEBI:18420"/>
    </cofactor>
</comment>
<feature type="binding site" evidence="14">
    <location>
        <position position="166"/>
    </location>
    <ligand>
        <name>substrate</name>
        <note>ligand shared between dimeric partners</note>
    </ligand>
</feature>
<evidence type="ECO:0000256" key="9">
    <source>
        <dbReference type="ARBA" id="ARBA00022777"/>
    </source>
</evidence>
<dbReference type="GO" id="GO:0005524">
    <property type="term" value="F:ATP binding"/>
    <property type="evidence" value="ECO:0007669"/>
    <property type="project" value="UniProtKB-UniRule"/>
</dbReference>
<feature type="binding site" description="in other chain" evidence="14">
    <location>
        <position position="226"/>
    </location>
    <ligand>
        <name>substrate</name>
        <note>ligand shared between dimeric partners</note>
    </ligand>
</feature>
<feature type="binding site" evidence="14">
    <location>
        <position position="106"/>
    </location>
    <ligand>
        <name>Mg(2+)</name>
        <dbReference type="ChEBI" id="CHEBI:18420"/>
        <note>catalytic</note>
    </ligand>
</feature>
<organism evidence="16 17">
    <name type="scientific">Saccharicrinis carchari</name>
    <dbReference type="NCBI Taxonomy" id="1168039"/>
    <lineage>
        <taxon>Bacteria</taxon>
        <taxon>Pseudomonadati</taxon>
        <taxon>Bacteroidota</taxon>
        <taxon>Bacteroidia</taxon>
        <taxon>Marinilabiliales</taxon>
        <taxon>Marinilabiliaceae</taxon>
        <taxon>Saccharicrinis</taxon>
    </lineage>
</organism>
<evidence type="ECO:0000256" key="13">
    <source>
        <dbReference type="ARBA" id="ARBA00048070"/>
    </source>
</evidence>
<comment type="function">
    <text evidence="14">Catalyzes the phosphorylation of D-fructose 6-phosphate to fructose 1,6-bisphosphate by ATP, the first committing step of glycolysis.</text>
</comment>
<dbReference type="PANTHER" id="PTHR13697">
    <property type="entry name" value="PHOSPHOFRUCTOKINASE"/>
    <property type="match status" value="1"/>
</dbReference>
<feature type="binding site" evidence="14">
    <location>
        <begin position="105"/>
        <end position="108"/>
    </location>
    <ligand>
        <name>ATP</name>
        <dbReference type="ChEBI" id="CHEBI:30616"/>
    </ligand>
</feature>
<dbReference type="GO" id="GO:0046872">
    <property type="term" value="F:metal ion binding"/>
    <property type="evidence" value="ECO:0007669"/>
    <property type="project" value="UniProtKB-KW"/>
</dbReference>
<proteinExistence type="inferred from homology"/>
<comment type="similarity">
    <text evidence="14">Belongs to the phosphofructokinase type A (PFKA) family. ATP-dependent PFK group I subfamily. Prokaryotic clade 'B1' sub-subfamily.</text>
</comment>
<dbReference type="GO" id="GO:0003872">
    <property type="term" value="F:6-phosphofructokinase activity"/>
    <property type="evidence" value="ECO:0007669"/>
    <property type="project" value="UniProtKB-UniRule"/>
</dbReference>
<dbReference type="PROSITE" id="PS00433">
    <property type="entry name" value="PHOSPHOFRUCTOKINASE"/>
    <property type="match status" value="1"/>
</dbReference>
<keyword evidence="10 14" id="KW-0067">ATP-binding</keyword>
<evidence type="ECO:0000256" key="3">
    <source>
        <dbReference type="ARBA" id="ARBA00004679"/>
    </source>
</evidence>
<evidence type="ECO:0000256" key="6">
    <source>
        <dbReference type="ARBA" id="ARBA00022679"/>
    </source>
</evidence>
<keyword evidence="9 14" id="KW-0418">Kinase</keyword>
<dbReference type="EMBL" id="FXTB01000005">
    <property type="protein sequence ID" value="SMO69012.1"/>
    <property type="molecule type" value="Genomic_DNA"/>
</dbReference>
<dbReference type="GO" id="GO:0042802">
    <property type="term" value="F:identical protein binding"/>
    <property type="evidence" value="ECO:0007669"/>
    <property type="project" value="TreeGrafter"/>
</dbReference>
<dbReference type="Gene3D" id="3.40.50.460">
    <property type="entry name" value="Phosphofructokinase domain"/>
    <property type="match status" value="1"/>
</dbReference>
<feature type="binding site" description="in other chain" evidence="14">
    <location>
        <begin position="217"/>
        <end position="219"/>
    </location>
    <ligand>
        <name>ADP</name>
        <dbReference type="ChEBI" id="CHEBI:456216"/>
        <note>allosteric activator; ligand shared between dimeric partners</note>
    </ligand>
</feature>
<dbReference type="Proteomes" id="UP000319040">
    <property type="component" value="Unassembled WGS sequence"/>
</dbReference>
<comment type="activity regulation">
    <text evidence="14">Allosterically activated by ADP and other diphosphonucleosides, and allosterically inhibited by phosphoenolpyruvate.</text>
</comment>
<dbReference type="InterPro" id="IPR000023">
    <property type="entry name" value="Phosphofructokinase_dom"/>
</dbReference>
<dbReference type="InterPro" id="IPR015912">
    <property type="entry name" value="Phosphofructokinase_CS"/>
</dbReference>
<feature type="binding site" description="in other chain" evidence="14">
    <location>
        <begin position="129"/>
        <end position="131"/>
    </location>
    <ligand>
        <name>substrate</name>
        <note>ligand shared between dimeric partners</note>
    </ligand>
</feature>
<evidence type="ECO:0000256" key="12">
    <source>
        <dbReference type="ARBA" id="ARBA00023152"/>
    </source>
</evidence>
<evidence type="ECO:0000313" key="16">
    <source>
        <dbReference type="EMBL" id="SMO69012.1"/>
    </source>
</evidence>
<feature type="active site" description="Proton acceptor" evidence="14">
    <location>
        <position position="131"/>
    </location>
</feature>
<keyword evidence="11 14" id="KW-0460">Magnesium</keyword>
<evidence type="ECO:0000256" key="8">
    <source>
        <dbReference type="ARBA" id="ARBA00022741"/>
    </source>
</evidence>
<evidence type="ECO:0000256" key="7">
    <source>
        <dbReference type="ARBA" id="ARBA00022723"/>
    </source>
</evidence>
<sequence length="327" mass="35299">MGRLKKVGILTSGGDAPGMNAAIRAVVRAAICSNMEVVGIMQGFHGMINNIVEPMNSRSVSNIIHKGGTILKSARSQEFRTPEGRKQAFDNLVENGIDSLVVIGGDGTFNGARIFSSECNIPIVGIPGTIDNDLYGTDYTIGYDTALNTVVEAVDKIRDTAHAHSRIFFVEVMGRDAGFLALRSGIASGAEAILVPEIDMDYKQLYEYLEKGHNKDKSSSIVIVAEGEKINGGAIMLSEKIKKEYPSFDPRVTILGHIQRGGSPSAFDRVTASRMGVSAIEALNDGQRNVMLGLVNKEITLIPFNQALKHKKQLNPGLLELTRVLSI</sequence>
<comment type="pathway">
    <text evidence="3 14">Carbohydrate degradation; glycolysis; D-glyceraldehyde 3-phosphate and glycerone phosphate from D-glucose: step 3/4.</text>
</comment>
<comment type="subcellular location">
    <subcellularLocation>
        <location evidence="2 14">Cytoplasm</location>
    </subcellularLocation>
</comment>
<evidence type="ECO:0000259" key="15">
    <source>
        <dbReference type="Pfam" id="PF00365"/>
    </source>
</evidence>
<comment type="catalytic activity">
    <reaction evidence="13 14">
        <text>beta-D-fructose 6-phosphate + ATP = beta-D-fructose 1,6-bisphosphate + ADP + H(+)</text>
        <dbReference type="Rhea" id="RHEA:16109"/>
        <dbReference type="ChEBI" id="CHEBI:15378"/>
        <dbReference type="ChEBI" id="CHEBI:30616"/>
        <dbReference type="ChEBI" id="CHEBI:32966"/>
        <dbReference type="ChEBI" id="CHEBI:57634"/>
        <dbReference type="ChEBI" id="CHEBI:456216"/>
        <dbReference type="EC" id="2.7.1.11"/>
    </reaction>
</comment>
<dbReference type="Gene3D" id="3.40.50.450">
    <property type="match status" value="1"/>
</dbReference>
<feature type="binding site" evidence="14">
    <location>
        <begin position="75"/>
        <end position="76"/>
    </location>
    <ligand>
        <name>ATP</name>
        <dbReference type="ChEBI" id="CHEBI:30616"/>
    </ligand>
</feature>
<reference evidence="16 17" key="1">
    <citation type="submission" date="2017-05" db="EMBL/GenBank/DDBJ databases">
        <authorList>
            <person name="Varghese N."/>
            <person name="Submissions S."/>
        </authorList>
    </citation>
    <scope>NUCLEOTIDE SEQUENCE [LARGE SCALE GENOMIC DNA]</scope>
    <source>
        <strain evidence="16 17">DSM 27040</strain>
    </source>
</reference>
<dbReference type="GO" id="GO:0016208">
    <property type="term" value="F:AMP binding"/>
    <property type="evidence" value="ECO:0007669"/>
    <property type="project" value="TreeGrafter"/>
</dbReference>
<dbReference type="NCBIfam" id="TIGR02482">
    <property type="entry name" value="PFKA_ATP"/>
    <property type="match status" value="1"/>
</dbReference>
<comment type="caution">
    <text evidence="14">Lacks conserved residue(s) required for the propagation of feature annotation.</text>
</comment>
<dbReference type="InterPro" id="IPR022953">
    <property type="entry name" value="ATP_PFK"/>
</dbReference>
<dbReference type="InterPro" id="IPR012828">
    <property type="entry name" value="PFKA_ATP_prok"/>
</dbReference>
<protein>
    <recommendedName>
        <fullName evidence="14">ATP-dependent 6-phosphofructokinase</fullName>
        <shortName evidence="14">ATP-PFK</shortName>
        <shortName evidence="14">Phosphofructokinase</shortName>
        <ecNumber evidence="14">2.7.1.11</ecNumber>
    </recommendedName>
    <alternativeName>
        <fullName evidence="14">Phosphohexokinase</fullName>
    </alternativeName>
</protein>
<dbReference type="OrthoDB" id="9802503at2"/>
<dbReference type="SUPFAM" id="SSF53784">
    <property type="entry name" value="Phosphofructokinase"/>
    <property type="match status" value="1"/>
</dbReference>
<comment type="subunit">
    <text evidence="14">Homotetramer.</text>
</comment>
<dbReference type="FunFam" id="3.40.50.460:FF:000006">
    <property type="entry name" value="ATP-dependent 6-phosphofructokinase"/>
    <property type="match status" value="1"/>
</dbReference>
<name>A0A521DBR3_SACCC</name>
<keyword evidence="17" id="KW-1185">Reference proteome</keyword>
<evidence type="ECO:0000256" key="2">
    <source>
        <dbReference type="ARBA" id="ARBA00004496"/>
    </source>
</evidence>
<keyword evidence="6 14" id="KW-0808">Transferase</keyword>
<dbReference type="UniPathway" id="UPA00109">
    <property type="reaction ID" value="UER00182"/>
</dbReference>
<keyword evidence="7 14" id="KW-0479">Metal-binding</keyword>
<feature type="binding site" description="in other chain" evidence="14">
    <location>
        <begin position="257"/>
        <end position="260"/>
    </location>
    <ligand>
        <name>substrate</name>
        <note>ligand shared between dimeric partners</note>
    </ligand>
</feature>
<accession>A0A521DBR3</accession>
<evidence type="ECO:0000313" key="17">
    <source>
        <dbReference type="Proteomes" id="UP000319040"/>
    </source>
</evidence>
<feature type="binding site" description="in other chain" evidence="14">
    <location>
        <begin position="189"/>
        <end position="191"/>
    </location>
    <ligand>
        <name>ADP</name>
        <dbReference type="ChEBI" id="CHEBI:456216"/>
        <note>allosteric activator; ligand shared between dimeric partners</note>
    </ligand>
</feature>
<dbReference type="HAMAP" id="MF_00339">
    <property type="entry name" value="Phosphofructokinase_I_B1"/>
    <property type="match status" value="1"/>
</dbReference>
<evidence type="ECO:0000256" key="11">
    <source>
        <dbReference type="ARBA" id="ARBA00022842"/>
    </source>
</evidence>
<evidence type="ECO:0000256" key="5">
    <source>
        <dbReference type="ARBA" id="ARBA00022533"/>
    </source>
</evidence>
<dbReference type="PIRSF" id="PIRSF000532">
    <property type="entry name" value="ATP_PFK_prok"/>
    <property type="match status" value="1"/>
</dbReference>
<keyword evidence="5 14" id="KW-0021">Allosteric enzyme</keyword>
<feature type="binding site" evidence="14">
    <location>
        <position position="251"/>
    </location>
    <ligand>
        <name>substrate</name>
        <note>ligand shared between dimeric partners</note>
    </ligand>
</feature>
<dbReference type="InterPro" id="IPR012003">
    <property type="entry name" value="ATP_PFK_prok-type"/>
</dbReference>
<gene>
    <name evidence="14" type="primary">pfkA</name>
    <name evidence="16" type="ORF">SAMN06265379_10524</name>
</gene>
<keyword evidence="4 14" id="KW-0963">Cytoplasm</keyword>
<dbReference type="PRINTS" id="PR00476">
    <property type="entry name" value="PHFRCTKINASE"/>
</dbReference>
<keyword evidence="8 14" id="KW-0547">Nucleotide-binding</keyword>
<feature type="domain" description="Phosphofructokinase" evidence="15">
    <location>
        <begin position="6"/>
        <end position="283"/>
    </location>
</feature>
<dbReference type="Pfam" id="PF00365">
    <property type="entry name" value="PFK"/>
    <property type="match status" value="1"/>
</dbReference>
<dbReference type="AlphaFoldDB" id="A0A521DBR3"/>
<evidence type="ECO:0000256" key="10">
    <source>
        <dbReference type="ARBA" id="ARBA00022840"/>
    </source>
</evidence>
<dbReference type="GO" id="GO:0061621">
    <property type="term" value="P:canonical glycolysis"/>
    <property type="evidence" value="ECO:0007669"/>
    <property type="project" value="TreeGrafter"/>
</dbReference>
<dbReference type="GO" id="GO:0048029">
    <property type="term" value="F:monosaccharide binding"/>
    <property type="evidence" value="ECO:0007669"/>
    <property type="project" value="TreeGrafter"/>
</dbReference>